<evidence type="ECO:0000256" key="1">
    <source>
        <dbReference type="SAM" id="MobiDB-lite"/>
    </source>
</evidence>
<keyword evidence="3" id="KW-1185">Reference proteome</keyword>
<dbReference type="Proteomes" id="UP001292094">
    <property type="component" value="Unassembled WGS sequence"/>
</dbReference>
<dbReference type="PANTHER" id="PTHR23352:SF2">
    <property type="entry name" value="NEURAL PROLIFERATION DIFFERENTIATION AND CONTROL PROTEIN 1"/>
    <property type="match status" value="1"/>
</dbReference>
<sequence length="139" mass="15485">MTSSILLNKSHRAAQDAEYPAYGVTGPNKDLSPSSGDRKLAQSAHMYHYQHQKQQMIALEKSSGGERHGSASDVDSEEEGEENEYTVYECPGLAPTGEMEVKNPLFHDDPTPATPSVRKDAEDEDDDDEEEEEEEQRTK</sequence>
<dbReference type="EMBL" id="JAWZYT010004633">
    <property type="protein sequence ID" value="KAK4293128.1"/>
    <property type="molecule type" value="Genomic_DNA"/>
</dbReference>
<evidence type="ECO:0000313" key="3">
    <source>
        <dbReference type="Proteomes" id="UP001292094"/>
    </source>
</evidence>
<feature type="compositionally biased region" description="Basic and acidic residues" evidence="1">
    <location>
        <begin position="99"/>
        <end position="110"/>
    </location>
</feature>
<organism evidence="2 3">
    <name type="scientific">Petrolisthes manimaculis</name>
    <dbReference type="NCBI Taxonomy" id="1843537"/>
    <lineage>
        <taxon>Eukaryota</taxon>
        <taxon>Metazoa</taxon>
        <taxon>Ecdysozoa</taxon>
        <taxon>Arthropoda</taxon>
        <taxon>Crustacea</taxon>
        <taxon>Multicrustacea</taxon>
        <taxon>Malacostraca</taxon>
        <taxon>Eumalacostraca</taxon>
        <taxon>Eucarida</taxon>
        <taxon>Decapoda</taxon>
        <taxon>Pleocyemata</taxon>
        <taxon>Anomura</taxon>
        <taxon>Galatheoidea</taxon>
        <taxon>Porcellanidae</taxon>
        <taxon>Petrolisthes</taxon>
    </lineage>
</organism>
<dbReference type="GO" id="GO:0016020">
    <property type="term" value="C:membrane"/>
    <property type="evidence" value="ECO:0007669"/>
    <property type="project" value="InterPro"/>
</dbReference>
<evidence type="ECO:0008006" key="4">
    <source>
        <dbReference type="Google" id="ProtNLM"/>
    </source>
</evidence>
<comment type="caution">
    <text evidence="2">The sequence shown here is derived from an EMBL/GenBank/DDBJ whole genome shotgun (WGS) entry which is preliminary data.</text>
</comment>
<feature type="region of interest" description="Disordered" evidence="1">
    <location>
        <begin position="1"/>
        <end position="139"/>
    </location>
</feature>
<dbReference type="AlphaFoldDB" id="A0AAE1NNB6"/>
<evidence type="ECO:0000313" key="2">
    <source>
        <dbReference type="EMBL" id="KAK4293128.1"/>
    </source>
</evidence>
<reference evidence="2" key="1">
    <citation type="submission" date="2023-11" db="EMBL/GenBank/DDBJ databases">
        <title>Genome assemblies of two species of porcelain crab, Petrolisthes cinctipes and Petrolisthes manimaculis (Anomura: Porcellanidae).</title>
        <authorList>
            <person name="Angst P."/>
        </authorList>
    </citation>
    <scope>NUCLEOTIDE SEQUENCE</scope>
    <source>
        <strain evidence="2">PB745_02</strain>
        <tissue evidence="2">Gill</tissue>
    </source>
</reference>
<feature type="compositionally biased region" description="Low complexity" evidence="1">
    <location>
        <begin position="45"/>
        <end position="56"/>
    </location>
</feature>
<accession>A0AAE1NNB6</accession>
<dbReference type="PANTHER" id="PTHR23352">
    <property type="entry name" value="NEURAL PROLIFERATION DIFFERENTIATION AND CONTROL PROTEIN-1 NPDC-1 PROTEIN"/>
    <property type="match status" value="1"/>
</dbReference>
<feature type="compositionally biased region" description="Acidic residues" evidence="1">
    <location>
        <begin position="74"/>
        <end position="84"/>
    </location>
</feature>
<dbReference type="Pfam" id="PF06809">
    <property type="entry name" value="NPDC1"/>
    <property type="match status" value="1"/>
</dbReference>
<name>A0AAE1NNB6_9EUCA</name>
<gene>
    <name evidence="2" type="ORF">Pmani_034145</name>
</gene>
<protein>
    <recommendedName>
        <fullName evidence="4">Neural proliferation differentiation and control protein 1</fullName>
    </recommendedName>
</protein>
<dbReference type="InterPro" id="IPR009635">
    <property type="entry name" value="NPDC1"/>
</dbReference>
<proteinExistence type="predicted"/>
<feature type="compositionally biased region" description="Acidic residues" evidence="1">
    <location>
        <begin position="122"/>
        <end position="139"/>
    </location>
</feature>